<evidence type="ECO:0000256" key="1">
    <source>
        <dbReference type="SAM" id="MobiDB-lite"/>
    </source>
</evidence>
<gene>
    <name evidence="2" type="ORF">KQX54_000363</name>
</gene>
<dbReference type="EMBL" id="JAHXZJ010003071">
    <property type="protein sequence ID" value="KAH0533572.1"/>
    <property type="molecule type" value="Genomic_DNA"/>
</dbReference>
<proteinExistence type="predicted"/>
<feature type="compositionally biased region" description="Basic and acidic residues" evidence="1">
    <location>
        <begin position="23"/>
        <end position="33"/>
    </location>
</feature>
<dbReference type="Proteomes" id="UP000826195">
    <property type="component" value="Unassembled WGS sequence"/>
</dbReference>
<comment type="caution">
    <text evidence="2">The sequence shown here is derived from an EMBL/GenBank/DDBJ whole genome shotgun (WGS) entry which is preliminary data.</text>
</comment>
<reference evidence="2 3" key="1">
    <citation type="journal article" date="2021" name="J. Hered.">
        <title>A chromosome-level genome assembly of the parasitoid wasp, Cotesia glomerata (Hymenoptera: Braconidae).</title>
        <authorList>
            <person name="Pinto B.J."/>
            <person name="Weis J.J."/>
            <person name="Gamble T."/>
            <person name="Ode P.J."/>
            <person name="Paul R."/>
            <person name="Zaspel J.M."/>
        </authorList>
    </citation>
    <scope>NUCLEOTIDE SEQUENCE [LARGE SCALE GENOMIC DNA]</scope>
    <source>
        <strain evidence="2">CgM1</strain>
    </source>
</reference>
<accession>A0AAV7HTR4</accession>
<sequence>MNNFTKLCDEYSYSEINSDSEGENFKVVEREETHDDDDESLSEASNDNESKTDPPNHVTASSSNHSSPSETQHDESQENIDAEVDGVDVDRSKRNCQPGQLATIAAKLELLKSNTWGPRNTVFQLWKDTFEARLDGLMKNQLSGRITSWTWEVILETGINHTARYSLKHQPIPIIVGPFNNISAYYVILEDTIYEPDALLHAFQSTIEICLHKVNCEYPPNARTLLVFYSKRSDAPSHR</sequence>
<evidence type="ECO:0000313" key="2">
    <source>
        <dbReference type="EMBL" id="KAH0533572.1"/>
    </source>
</evidence>
<dbReference type="AlphaFoldDB" id="A0AAV7HTR4"/>
<organism evidence="2 3">
    <name type="scientific">Cotesia glomerata</name>
    <name type="common">Lepidopteran parasitic wasp</name>
    <name type="synonym">Apanteles glomeratus</name>
    <dbReference type="NCBI Taxonomy" id="32391"/>
    <lineage>
        <taxon>Eukaryota</taxon>
        <taxon>Metazoa</taxon>
        <taxon>Ecdysozoa</taxon>
        <taxon>Arthropoda</taxon>
        <taxon>Hexapoda</taxon>
        <taxon>Insecta</taxon>
        <taxon>Pterygota</taxon>
        <taxon>Neoptera</taxon>
        <taxon>Endopterygota</taxon>
        <taxon>Hymenoptera</taxon>
        <taxon>Apocrita</taxon>
        <taxon>Ichneumonoidea</taxon>
        <taxon>Braconidae</taxon>
        <taxon>Microgastrinae</taxon>
        <taxon>Cotesia</taxon>
    </lineage>
</organism>
<feature type="compositionally biased region" description="Polar residues" evidence="1">
    <location>
        <begin position="58"/>
        <end position="70"/>
    </location>
</feature>
<name>A0AAV7HTR4_COTGL</name>
<keyword evidence="3" id="KW-1185">Reference proteome</keyword>
<feature type="region of interest" description="Disordered" evidence="1">
    <location>
        <begin position="1"/>
        <end position="79"/>
    </location>
</feature>
<evidence type="ECO:0000313" key="3">
    <source>
        <dbReference type="Proteomes" id="UP000826195"/>
    </source>
</evidence>
<protein>
    <submittedName>
        <fullName evidence="2">Uncharacterized protein</fullName>
    </submittedName>
</protein>